<feature type="non-terminal residue" evidence="1">
    <location>
        <position position="129"/>
    </location>
</feature>
<dbReference type="EMBL" id="LAZR01019135">
    <property type="protein sequence ID" value="KKL93629.1"/>
    <property type="molecule type" value="Genomic_DNA"/>
</dbReference>
<gene>
    <name evidence="1" type="ORF">LCGC14_1872830</name>
</gene>
<sequence>MPASLFGERFLSYREPAWHRLGLVLDEPITALKAFRKMGPYEVKLIPLSAVGMTDVEIPHRAIVRTGTNDDPNNRVFGIVSEDYVLIQPKEFCEIWDEHVAEPIETIGALQQGETLFISTKLPSFDVNG</sequence>
<protein>
    <submittedName>
        <fullName evidence="1">Uncharacterized protein</fullName>
    </submittedName>
</protein>
<evidence type="ECO:0000313" key="1">
    <source>
        <dbReference type="EMBL" id="KKL93629.1"/>
    </source>
</evidence>
<accession>A0A0F9G4E3</accession>
<organism evidence="1">
    <name type="scientific">marine sediment metagenome</name>
    <dbReference type="NCBI Taxonomy" id="412755"/>
    <lineage>
        <taxon>unclassified sequences</taxon>
        <taxon>metagenomes</taxon>
        <taxon>ecological metagenomes</taxon>
    </lineage>
</organism>
<dbReference type="AlphaFoldDB" id="A0A0F9G4E3"/>
<name>A0A0F9G4E3_9ZZZZ</name>
<proteinExistence type="predicted"/>
<comment type="caution">
    <text evidence="1">The sequence shown here is derived from an EMBL/GenBank/DDBJ whole genome shotgun (WGS) entry which is preliminary data.</text>
</comment>
<reference evidence="1" key="1">
    <citation type="journal article" date="2015" name="Nature">
        <title>Complex archaea that bridge the gap between prokaryotes and eukaryotes.</title>
        <authorList>
            <person name="Spang A."/>
            <person name="Saw J.H."/>
            <person name="Jorgensen S.L."/>
            <person name="Zaremba-Niedzwiedzka K."/>
            <person name="Martijn J."/>
            <person name="Lind A.E."/>
            <person name="van Eijk R."/>
            <person name="Schleper C."/>
            <person name="Guy L."/>
            <person name="Ettema T.J."/>
        </authorList>
    </citation>
    <scope>NUCLEOTIDE SEQUENCE</scope>
</reference>